<dbReference type="PANTHER" id="PTHR30481:SF3">
    <property type="entry name" value="DNA ADENINE METHYLASE"/>
    <property type="match status" value="1"/>
</dbReference>
<proteinExistence type="inferred from homology"/>
<sequence length="312" mass="36875">MQVTLFNDNIVEGKPFMKWLGGKRQLIHEIEKRLPEHIKISKKIDSYFEPFIGGGALFFYLMSNYHIKKAYISDINKELILIYNAIKNDDKKVITYLKEMESEFLKLDNDKRKAYYLNVREEFNNQLKTYDFKNYSEETIKRAVKSMFMNKTGFNGLFRLNKKGEFNVPFGRYKNPKICDETNIHNVHKILKNVTIKNKPYDYSEKYIEKGSLVYLDPPYRPISKTSSFTSYSDNEFNDEHQIELAHYYERISNKGAYALLSNSDPHNNDPNDDFFDLLYSKYCIDRIPAKRSINSKGNKRGPVNELLIKNY</sequence>
<evidence type="ECO:0000256" key="5">
    <source>
        <dbReference type="ARBA" id="ARBA00022691"/>
    </source>
</evidence>
<dbReference type="InterPro" id="IPR029063">
    <property type="entry name" value="SAM-dependent_MTases_sf"/>
</dbReference>
<dbReference type="GO" id="GO:1904047">
    <property type="term" value="F:S-adenosyl-L-methionine binding"/>
    <property type="evidence" value="ECO:0007669"/>
    <property type="project" value="TreeGrafter"/>
</dbReference>
<keyword evidence="4" id="KW-0808">Transferase</keyword>
<dbReference type="AlphaFoldDB" id="A0A328QAP7"/>
<reference evidence="7 8" key="1">
    <citation type="submission" date="2017-05" db="EMBL/GenBank/DDBJ databases">
        <title>Host range expansion of the Methanosphaera genus to humans and monogastric animals involves recent and extensive reduction in genome content.</title>
        <authorList>
            <person name="Hoedt E.C."/>
            <person name="Volmer J.G."/>
            <person name="Parks D.H."/>
            <person name="Rosewarne C.P."/>
            <person name="Denman S.E."/>
            <person name="Mcsweeney C.S."/>
            <person name="O Cuiv P."/>
            <person name="Hugenholtz P."/>
            <person name="Tyson G.W."/>
            <person name="Morrison M."/>
        </authorList>
    </citation>
    <scope>NUCLEOTIDE SEQUENCE [LARGE SCALE GENOMIC DNA]</scope>
    <source>
        <strain evidence="7 8">PA5</strain>
    </source>
</reference>
<evidence type="ECO:0000256" key="4">
    <source>
        <dbReference type="ARBA" id="ARBA00022679"/>
    </source>
</evidence>
<dbReference type="EC" id="2.1.1.72" evidence="2"/>
<evidence type="ECO:0000256" key="2">
    <source>
        <dbReference type="ARBA" id="ARBA00011900"/>
    </source>
</evidence>
<dbReference type="Pfam" id="PF02086">
    <property type="entry name" value="MethyltransfD12"/>
    <property type="match status" value="1"/>
</dbReference>
<dbReference type="GO" id="GO:0006298">
    <property type="term" value="P:mismatch repair"/>
    <property type="evidence" value="ECO:0007669"/>
    <property type="project" value="TreeGrafter"/>
</dbReference>
<dbReference type="Gene3D" id="3.40.50.150">
    <property type="entry name" value="Vaccinia Virus protein VP39"/>
    <property type="match status" value="1"/>
</dbReference>
<dbReference type="InterPro" id="IPR023095">
    <property type="entry name" value="Ade_MeTrfase_dom_2"/>
</dbReference>
<keyword evidence="3 7" id="KW-0489">Methyltransferase</keyword>
<comment type="catalytic activity">
    <reaction evidence="6">
        <text>a 2'-deoxyadenosine in DNA + S-adenosyl-L-methionine = an N(6)-methyl-2'-deoxyadenosine in DNA + S-adenosyl-L-homocysteine + H(+)</text>
        <dbReference type="Rhea" id="RHEA:15197"/>
        <dbReference type="Rhea" id="RHEA-COMP:12418"/>
        <dbReference type="Rhea" id="RHEA-COMP:12419"/>
        <dbReference type="ChEBI" id="CHEBI:15378"/>
        <dbReference type="ChEBI" id="CHEBI:57856"/>
        <dbReference type="ChEBI" id="CHEBI:59789"/>
        <dbReference type="ChEBI" id="CHEBI:90615"/>
        <dbReference type="ChEBI" id="CHEBI:90616"/>
        <dbReference type="EC" id="2.1.1.72"/>
    </reaction>
</comment>
<name>A0A328QAP7_9EURY</name>
<evidence type="ECO:0000256" key="6">
    <source>
        <dbReference type="ARBA" id="ARBA00047942"/>
    </source>
</evidence>
<organism evidence="7 8">
    <name type="scientific">Methanosphaera stadtmanae</name>
    <dbReference type="NCBI Taxonomy" id="2317"/>
    <lineage>
        <taxon>Archaea</taxon>
        <taxon>Methanobacteriati</taxon>
        <taxon>Methanobacteriota</taxon>
        <taxon>Methanomada group</taxon>
        <taxon>Methanobacteria</taxon>
        <taxon>Methanobacteriales</taxon>
        <taxon>Methanobacteriaceae</taxon>
        <taxon>Methanosphaera</taxon>
    </lineage>
</organism>
<dbReference type="GO" id="GO:0032259">
    <property type="term" value="P:methylation"/>
    <property type="evidence" value="ECO:0007669"/>
    <property type="project" value="UniProtKB-KW"/>
</dbReference>
<dbReference type="PANTHER" id="PTHR30481">
    <property type="entry name" value="DNA ADENINE METHYLASE"/>
    <property type="match status" value="1"/>
</dbReference>
<dbReference type="InterPro" id="IPR002052">
    <property type="entry name" value="DNA_methylase_N6_adenine_CS"/>
</dbReference>
<evidence type="ECO:0000313" key="8">
    <source>
        <dbReference type="Proteomes" id="UP000248557"/>
    </source>
</evidence>
<dbReference type="InterPro" id="IPR012263">
    <property type="entry name" value="M_m6A_EcoRV"/>
</dbReference>
<dbReference type="PRINTS" id="PR00505">
    <property type="entry name" value="D12N6MTFRASE"/>
</dbReference>
<dbReference type="GO" id="GO:0009307">
    <property type="term" value="P:DNA restriction-modification system"/>
    <property type="evidence" value="ECO:0007669"/>
    <property type="project" value="InterPro"/>
</dbReference>
<evidence type="ECO:0000313" key="7">
    <source>
        <dbReference type="EMBL" id="RAP03738.1"/>
    </source>
</evidence>
<protein>
    <recommendedName>
        <fullName evidence="2">site-specific DNA-methyltransferase (adenine-specific)</fullName>
        <ecNumber evidence="2">2.1.1.72</ecNumber>
    </recommendedName>
</protein>
<dbReference type="GO" id="GO:0043565">
    <property type="term" value="F:sequence-specific DNA binding"/>
    <property type="evidence" value="ECO:0007669"/>
    <property type="project" value="TreeGrafter"/>
</dbReference>
<dbReference type="EMBL" id="NGJK01000007">
    <property type="protein sequence ID" value="RAP03738.1"/>
    <property type="molecule type" value="Genomic_DNA"/>
</dbReference>
<accession>A0A328QAP7</accession>
<dbReference type="PROSITE" id="PS00092">
    <property type="entry name" value="N6_MTASE"/>
    <property type="match status" value="1"/>
</dbReference>
<comment type="caution">
    <text evidence="7">The sequence shown here is derived from an EMBL/GenBank/DDBJ whole genome shotgun (WGS) entry which is preliminary data.</text>
</comment>
<keyword evidence="5" id="KW-0949">S-adenosyl-L-methionine</keyword>
<dbReference type="InterPro" id="IPR012327">
    <property type="entry name" value="MeTrfase_D12"/>
</dbReference>
<dbReference type="PIRSF" id="PIRSF000398">
    <property type="entry name" value="M_m6A_EcoRV"/>
    <property type="match status" value="1"/>
</dbReference>
<comment type="similarity">
    <text evidence="1">Belongs to the N(4)/N(6)-methyltransferase family.</text>
</comment>
<dbReference type="Proteomes" id="UP000248557">
    <property type="component" value="Unassembled WGS sequence"/>
</dbReference>
<dbReference type="GO" id="GO:0009007">
    <property type="term" value="F:site-specific DNA-methyltransferase (adenine-specific) activity"/>
    <property type="evidence" value="ECO:0007669"/>
    <property type="project" value="UniProtKB-EC"/>
</dbReference>
<evidence type="ECO:0000256" key="3">
    <source>
        <dbReference type="ARBA" id="ARBA00022603"/>
    </source>
</evidence>
<gene>
    <name evidence="7" type="ORF">CA615_00710</name>
</gene>
<evidence type="ECO:0000256" key="1">
    <source>
        <dbReference type="ARBA" id="ARBA00006594"/>
    </source>
</evidence>
<dbReference type="Gene3D" id="1.10.1020.10">
    <property type="entry name" value="Adenine-specific Methyltransferase, Domain 2"/>
    <property type="match status" value="1"/>
</dbReference>
<dbReference type="RefSeq" id="WP_112149268.1">
    <property type="nucleotide sequence ID" value="NZ_NGJK01000007.1"/>
</dbReference>
<dbReference type="NCBIfam" id="TIGR00571">
    <property type="entry name" value="dam"/>
    <property type="match status" value="1"/>
</dbReference>
<dbReference type="SUPFAM" id="SSF53335">
    <property type="entry name" value="S-adenosyl-L-methionine-dependent methyltransferases"/>
    <property type="match status" value="1"/>
</dbReference>